<accession>A0ABN1JQE2</accession>
<gene>
    <name evidence="2" type="ORF">GCM10009107_10330</name>
</gene>
<keyword evidence="3" id="KW-1185">Reference proteome</keyword>
<evidence type="ECO:0000313" key="3">
    <source>
        <dbReference type="Proteomes" id="UP001500279"/>
    </source>
</evidence>
<organism evidence="2 3">
    <name type="scientific">Ideonella azotifigens</name>
    <dbReference type="NCBI Taxonomy" id="513160"/>
    <lineage>
        <taxon>Bacteria</taxon>
        <taxon>Pseudomonadati</taxon>
        <taxon>Pseudomonadota</taxon>
        <taxon>Betaproteobacteria</taxon>
        <taxon>Burkholderiales</taxon>
        <taxon>Sphaerotilaceae</taxon>
        <taxon>Ideonella</taxon>
    </lineage>
</organism>
<comment type="caution">
    <text evidence="2">The sequence shown here is derived from an EMBL/GenBank/DDBJ whole genome shotgun (WGS) entry which is preliminary data.</text>
</comment>
<proteinExistence type="predicted"/>
<evidence type="ECO:0000256" key="1">
    <source>
        <dbReference type="SAM" id="MobiDB-lite"/>
    </source>
</evidence>
<dbReference type="EMBL" id="BAAAEW010000004">
    <property type="protein sequence ID" value="GAA0744612.1"/>
    <property type="molecule type" value="Genomic_DNA"/>
</dbReference>
<evidence type="ECO:0000313" key="2">
    <source>
        <dbReference type="EMBL" id="GAA0744612.1"/>
    </source>
</evidence>
<name>A0ABN1JQE2_9BURK</name>
<sequence>MPAHAGSFTSSASSAASDSVGSVSDSFRGSSNSSSNDRQAANGHYEIQQVLAVAGQPGRVQLALKSLDRDGETLTLELPQLTLARAQLGSGDVITATPRPYGTQFAVAASNEAFFLVVEDAWLNELPSRPVTL</sequence>
<feature type="compositionally biased region" description="Low complexity" evidence="1">
    <location>
        <begin position="1"/>
        <end position="38"/>
    </location>
</feature>
<dbReference type="Proteomes" id="UP001500279">
    <property type="component" value="Unassembled WGS sequence"/>
</dbReference>
<protein>
    <submittedName>
        <fullName evidence="2">Uncharacterized protein</fullName>
    </submittedName>
</protein>
<feature type="region of interest" description="Disordered" evidence="1">
    <location>
        <begin position="1"/>
        <end position="41"/>
    </location>
</feature>
<reference evidence="2 3" key="1">
    <citation type="journal article" date="2019" name="Int. J. Syst. Evol. Microbiol.">
        <title>The Global Catalogue of Microorganisms (GCM) 10K type strain sequencing project: providing services to taxonomists for standard genome sequencing and annotation.</title>
        <authorList>
            <consortium name="The Broad Institute Genomics Platform"/>
            <consortium name="The Broad Institute Genome Sequencing Center for Infectious Disease"/>
            <person name="Wu L."/>
            <person name="Ma J."/>
        </authorList>
    </citation>
    <scope>NUCLEOTIDE SEQUENCE [LARGE SCALE GENOMIC DNA]</scope>
    <source>
        <strain evidence="2 3">JCM 15503</strain>
    </source>
</reference>